<organism evidence="1">
    <name type="scientific">Cyanothece sp. (strain PCC 7425 / ATCC 29141)</name>
    <dbReference type="NCBI Taxonomy" id="395961"/>
    <lineage>
        <taxon>Bacteria</taxon>
        <taxon>Bacillati</taxon>
        <taxon>Cyanobacteriota</taxon>
        <taxon>Cyanophyceae</taxon>
        <taxon>Gomontiellales</taxon>
        <taxon>Cyanothecaceae</taxon>
        <taxon>Cyanothece</taxon>
    </lineage>
</organism>
<proteinExistence type="predicted"/>
<dbReference type="HOGENOM" id="CLU_2179476_0_0_3"/>
<protein>
    <submittedName>
        <fullName evidence="1">Uncharacterized protein</fullName>
    </submittedName>
</protein>
<dbReference type="EMBL" id="CP001344">
    <property type="protein sequence ID" value="ACL46019.1"/>
    <property type="molecule type" value="Genomic_DNA"/>
</dbReference>
<evidence type="ECO:0000313" key="1">
    <source>
        <dbReference type="EMBL" id="ACL46019.1"/>
    </source>
</evidence>
<name>B8HSN6_CYAP4</name>
<dbReference type="KEGG" id="cyn:Cyan7425_3700"/>
<accession>B8HSN6</accession>
<sequence length="109" mass="12397">MSLKAFSLLLLITIICIAAINLFNVDNLNEKERASRVLMLNFQSCGEIAQLSKDFGEGTSTVRCTNGKTYLLSALEHCHDFFSVYCWKVRELHSDTILKQYHKSIIPIN</sequence>
<dbReference type="AlphaFoldDB" id="B8HSN6"/>
<reference evidence="1" key="1">
    <citation type="submission" date="2009-01" db="EMBL/GenBank/DDBJ databases">
        <title>Complete sequence of chromosome Cyanothece sp. PCC 7425.</title>
        <authorList>
            <consortium name="US DOE Joint Genome Institute"/>
            <person name="Lucas S."/>
            <person name="Copeland A."/>
            <person name="Lapidus A."/>
            <person name="Glavina del Rio T."/>
            <person name="Dalin E."/>
            <person name="Tice H."/>
            <person name="Bruce D."/>
            <person name="Goodwin L."/>
            <person name="Pitluck S."/>
            <person name="Sims D."/>
            <person name="Meineke L."/>
            <person name="Brettin T."/>
            <person name="Detter J.C."/>
            <person name="Han C."/>
            <person name="Larimer F."/>
            <person name="Land M."/>
            <person name="Hauser L."/>
            <person name="Kyrpides N."/>
            <person name="Ovchinnikova G."/>
            <person name="Liberton M."/>
            <person name="Stoeckel J."/>
            <person name="Banerjee A."/>
            <person name="Singh A."/>
            <person name="Page L."/>
            <person name="Sato H."/>
            <person name="Zhao L."/>
            <person name="Sherman L."/>
            <person name="Pakrasi H."/>
            <person name="Richardson P."/>
        </authorList>
    </citation>
    <scope>NUCLEOTIDE SEQUENCE</scope>
    <source>
        <strain evidence="1">PCC 7425</strain>
    </source>
</reference>
<gene>
    <name evidence="1" type="ordered locus">Cyan7425_3700</name>
</gene>